<dbReference type="SUPFAM" id="SSF54534">
    <property type="entry name" value="FKBP-like"/>
    <property type="match status" value="1"/>
</dbReference>
<keyword evidence="1" id="KW-0413">Isomerase</keyword>
<dbReference type="InterPro" id="IPR046357">
    <property type="entry name" value="PPIase_dom_sf"/>
</dbReference>
<feature type="signal peptide" evidence="2">
    <location>
        <begin position="1"/>
        <end position="20"/>
    </location>
</feature>
<dbReference type="InterPro" id="IPR001179">
    <property type="entry name" value="PPIase_FKBP_dom"/>
</dbReference>
<feature type="domain" description="PPIase FKBP-type" evidence="3">
    <location>
        <begin position="107"/>
        <end position="173"/>
    </location>
</feature>
<reference evidence="4" key="1">
    <citation type="submission" date="2021-01" db="EMBL/GenBank/DDBJ databases">
        <authorList>
            <person name="Corre E."/>
            <person name="Pelletier E."/>
            <person name="Niang G."/>
            <person name="Scheremetjew M."/>
            <person name="Finn R."/>
            <person name="Kale V."/>
            <person name="Holt S."/>
            <person name="Cochrane G."/>
            <person name="Meng A."/>
            <person name="Brown T."/>
            <person name="Cohen L."/>
        </authorList>
    </citation>
    <scope>NUCLEOTIDE SEQUENCE</scope>
    <source>
        <strain evidence="4">MM31A-1</strain>
    </source>
</reference>
<feature type="chain" id="PRO_5031360700" description="peptidylprolyl isomerase" evidence="2">
    <location>
        <begin position="21"/>
        <end position="253"/>
    </location>
</feature>
<evidence type="ECO:0000313" key="4">
    <source>
        <dbReference type="EMBL" id="CAE0464980.1"/>
    </source>
</evidence>
<evidence type="ECO:0000259" key="3">
    <source>
        <dbReference type="PROSITE" id="PS50059"/>
    </source>
</evidence>
<organism evidence="4">
    <name type="scientific">Chaetoceros debilis</name>
    <dbReference type="NCBI Taxonomy" id="122233"/>
    <lineage>
        <taxon>Eukaryota</taxon>
        <taxon>Sar</taxon>
        <taxon>Stramenopiles</taxon>
        <taxon>Ochrophyta</taxon>
        <taxon>Bacillariophyta</taxon>
        <taxon>Coscinodiscophyceae</taxon>
        <taxon>Chaetocerotophycidae</taxon>
        <taxon>Chaetocerotales</taxon>
        <taxon>Chaetocerotaceae</taxon>
        <taxon>Chaetoceros</taxon>
    </lineage>
</organism>
<sequence length="253" mass="26761">MKSTMAMLGLGFLCLESTLSLSMMEQQTQRRGFLARAAPAAIGIHAAFFGSPTPFLFPSINNDPLFDQSSRIANAANGLEFFSAISSGKGYQYADAKIGTGDPKTVGDPVMIDYVMSTTGAANGAKIYSTKDSGIPYQWVLGDRSTIPGLEQAVVGGDGVPPMLPGGIRRVIISGSAETTVPVTNEGAAPQKLSYDVKVCVEGRGPGPVPRGEVYNKFKNTFCNSTRPDSPELVLDVKLLLPSQISTYVLGNE</sequence>
<evidence type="ECO:0000256" key="1">
    <source>
        <dbReference type="PROSITE-ProRule" id="PRU00277"/>
    </source>
</evidence>
<dbReference type="EC" id="5.2.1.8" evidence="1"/>
<accession>A0A7S3Q3X3</accession>
<dbReference type="AlphaFoldDB" id="A0A7S3Q3X3"/>
<keyword evidence="1" id="KW-0697">Rotamase</keyword>
<evidence type="ECO:0000256" key="2">
    <source>
        <dbReference type="SAM" id="SignalP"/>
    </source>
</evidence>
<gene>
    <name evidence="4" type="ORF">CDEB00056_LOCUS9821</name>
</gene>
<dbReference type="PROSITE" id="PS50059">
    <property type="entry name" value="FKBP_PPIASE"/>
    <property type="match status" value="1"/>
</dbReference>
<keyword evidence="2" id="KW-0732">Signal</keyword>
<dbReference type="GO" id="GO:0003755">
    <property type="term" value="F:peptidyl-prolyl cis-trans isomerase activity"/>
    <property type="evidence" value="ECO:0007669"/>
    <property type="project" value="UniProtKB-KW"/>
</dbReference>
<name>A0A7S3Q3X3_9STRA</name>
<dbReference type="EMBL" id="HBIO01012641">
    <property type="protein sequence ID" value="CAE0464980.1"/>
    <property type="molecule type" value="Transcribed_RNA"/>
</dbReference>
<comment type="catalytic activity">
    <reaction evidence="1">
        <text>[protein]-peptidylproline (omega=180) = [protein]-peptidylproline (omega=0)</text>
        <dbReference type="Rhea" id="RHEA:16237"/>
        <dbReference type="Rhea" id="RHEA-COMP:10747"/>
        <dbReference type="Rhea" id="RHEA-COMP:10748"/>
        <dbReference type="ChEBI" id="CHEBI:83833"/>
        <dbReference type="ChEBI" id="CHEBI:83834"/>
        <dbReference type="EC" id="5.2.1.8"/>
    </reaction>
</comment>
<dbReference type="Gene3D" id="3.10.50.40">
    <property type="match status" value="1"/>
</dbReference>
<proteinExistence type="predicted"/>
<protein>
    <recommendedName>
        <fullName evidence="1">peptidylprolyl isomerase</fullName>
        <ecNumber evidence="1">5.2.1.8</ecNumber>
    </recommendedName>
</protein>
<dbReference type="Pfam" id="PF00254">
    <property type="entry name" value="FKBP_C"/>
    <property type="match status" value="1"/>
</dbReference>